<dbReference type="OrthoDB" id="4294355at2"/>
<dbReference type="RefSeq" id="WP_086718979.1">
    <property type="nucleotide sequence ID" value="NZ_BLAG01000004.1"/>
</dbReference>
<evidence type="ECO:0000313" key="2">
    <source>
        <dbReference type="EMBL" id="GES28461.1"/>
    </source>
</evidence>
<dbReference type="GeneID" id="96749168"/>
<comment type="caution">
    <text evidence="2">The sequence shown here is derived from an EMBL/GenBank/DDBJ whole genome shotgun (WGS) entry which is preliminary data.</text>
</comment>
<name>A0A5J4L9E7_9ACTN</name>
<dbReference type="Pfam" id="PF15567">
    <property type="entry name" value="Imm35"/>
    <property type="match status" value="1"/>
</dbReference>
<sequence length="88" mass="10145">MTLSQPEALKAAEELLVRETGPYDPVLKIDYDRVREKNGLLIAPFNSEQYLKTRNPRHMLLDCWPILVDLSTGQARMGEIAEMQLWSE</sequence>
<dbReference type="EMBL" id="BLAG01000004">
    <property type="protein sequence ID" value="GES28461.1"/>
    <property type="molecule type" value="Genomic_DNA"/>
</dbReference>
<proteinExistence type="predicted"/>
<keyword evidence="3" id="KW-1185">Reference proteome</keyword>
<gene>
    <name evidence="2" type="ORF">San01_09480</name>
</gene>
<dbReference type="AlphaFoldDB" id="A0A5J4L9E7"/>
<reference evidence="2 3" key="1">
    <citation type="submission" date="2019-10" db="EMBL/GenBank/DDBJ databases">
        <title>Whole genome shotgun sequence of Streptomyces angustmyceticus NBRC 3934.</title>
        <authorList>
            <person name="Hosoyama A."/>
            <person name="Ichikawa N."/>
            <person name="Kimura A."/>
            <person name="Kitahashi Y."/>
            <person name="Komaki H."/>
            <person name="Uohara A."/>
        </authorList>
    </citation>
    <scope>NUCLEOTIDE SEQUENCE [LARGE SCALE GENOMIC DNA]</scope>
    <source>
        <strain evidence="2 3">NBRC 3934</strain>
    </source>
</reference>
<evidence type="ECO:0000259" key="1">
    <source>
        <dbReference type="Pfam" id="PF15567"/>
    </source>
</evidence>
<protein>
    <recommendedName>
        <fullName evidence="1">Immunity protein 35 domain-containing protein</fullName>
    </recommendedName>
</protein>
<feature type="domain" description="Immunity protein 35" evidence="1">
    <location>
        <begin position="7"/>
        <end position="76"/>
    </location>
</feature>
<organism evidence="2 3">
    <name type="scientific">Streptomyces angustmyceticus</name>
    <dbReference type="NCBI Taxonomy" id="285578"/>
    <lineage>
        <taxon>Bacteria</taxon>
        <taxon>Bacillati</taxon>
        <taxon>Actinomycetota</taxon>
        <taxon>Actinomycetes</taxon>
        <taxon>Kitasatosporales</taxon>
        <taxon>Streptomycetaceae</taxon>
        <taxon>Streptomyces</taxon>
    </lineage>
</organism>
<dbReference type="Proteomes" id="UP000325598">
    <property type="component" value="Unassembled WGS sequence"/>
</dbReference>
<accession>A0A5J4L9E7</accession>
<dbReference type="InterPro" id="IPR029082">
    <property type="entry name" value="Imm35"/>
</dbReference>
<evidence type="ECO:0000313" key="3">
    <source>
        <dbReference type="Proteomes" id="UP000325598"/>
    </source>
</evidence>